<evidence type="ECO:0000256" key="1">
    <source>
        <dbReference type="SAM" id="MobiDB-lite"/>
    </source>
</evidence>
<feature type="signal peptide" evidence="3">
    <location>
        <begin position="1"/>
        <end position="20"/>
    </location>
</feature>
<feature type="region of interest" description="Disordered" evidence="1">
    <location>
        <begin position="975"/>
        <end position="1031"/>
    </location>
</feature>
<feature type="compositionally biased region" description="Basic and acidic residues" evidence="1">
    <location>
        <begin position="1003"/>
        <end position="1031"/>
    </location>
</feature>
<evidence type="ECO:0000313" key="4">
    <source>
        <dbReference type="EMBL" id="BBM84904.1"/>
    </source>
</evidence>
<evidence type="ECO:0000256" key="2">
    <source>
        <dbReference type="SAM" id="Phobius"/>
    </source>
</evidence>
<feature type="transmembrane region" description="Helical" evidence="2">
    <location>
        <begin position="2353"/>
        <end position="2375"/>
    </location>
</feature>
<dbReference type="OrthoDB" id="207197at2"/>
<feature type="compositionally biased region" description="Polar residues" evidence="1">
    <location>
        <begin position="988"/>
        <end position="997"/>
    </location>
</feature>
<dbReference type="Proteomes" id="UP000326354">
    <property type="component" value="Chromosome"/>
</dbReference>
<feature type="transmembrane region" description="Helical" evidence="2">
    <location>
        <begin position="1197"/>
        <end position="1219"/>
    </location>
</feature>
<keyword evidence="2" id="KW-0472">Membrane</keyword>
<keyword evidence="2" id="KW-1133">Transmembrane helix</keyword>
<accession>A0A5S9F4W2</accession>
<dbReference type="EMBL" id="AP019860">
    <property type="protein sequence ID" value="BBM84904.1"/>
    <property type="molecule type" value="Genomic_DNA"/>
</dbReference>
<gene>
    <name evidence="4" type="ORF">UABAM_03265</name>
</gene>
<keyword evidence="2" id="KW-0812">Transmembrane</keyword>
<keyword evidence="3" id="KW-0732">Signal</keyword>
<evidence type="ECO:0000313" key="5">
    <source>
        <dbReference type="Proteomes" id="UP000326354"/>
    </source>
</evidence>
<organism evidence="4 5">
    <name type="scientific">Uabimicrobium amorphum</name>
    <dbReference type="NCBI Taxonomy" id="2596890"/>
    <lineage>
        <taxon>Bacteria</taxon>
        <taxon>Pseudomonadati</taxon>
        <taxon>Planctomycetota</taxon>
        <taxon>Candidatus Uabimicrobiia</taxon>
        <taxon>Candidatus Uabimicrobiales</taxon>
        <taxon>Candidatus Uabimicrobiaceae</taxon>
        <taxon>Candidatus Uabimicrobium</taxon>
    </lineage>
</organism>
<feature type="transmembrane region" description="Helical" evidence="2">
    <location>
        <begin position="1170"/>
        <end position="1190"/>
    </location>
</feature>
<feature type="transmembrane region" description="Helical" evidence="2">
    <location>
        <begin position="1252"/>
        <end position="1271"/>
    </location>
</feature>
<feature type="chain" id="PRO_5024866394" evidence="3">
    <location>
        <begin position="21"/>
        <end position="2376"/>
    </location>
</feature>
<evidence type="ECO:0000256" key="3">
    <source>
        <dbReference type="SAM" id="SignalP"/>
    </source>
</evidence>
<reference evidence="4 5" key="1">
    <citation type="submission" date="2019-08" db="EMBL/GenBank/DDBJ databases">
        <title>Complete genome sequence of Candidatus Uab amorphum.</title>
        <authorList>
            <person name="Shiratori T."/>
            <person name="Suzuki S."/>
            <person name="Kakizawa Y."/>
            <person name="Ishida K."/>
        </authorList>
    </citation>
    <scope>NUCLEOTIDE SEQUENCE [LARGE SCALE GENOMIC DNA]</scope>
    <source>
        <strain evidence="4 5">SRT547</strain>
    </source>
</reference>
<proteinExistence type="predicted"/>
<feature type="transmembrane region" description="Helical" evidence="2">
    <location>
        <begin position="1225"/>
        <end position="1245"/>
    </location>
</feature>
<name>A0A5S9F4W2_UABAM</name>
<dbReference type="RefSeq" id="WP_151969032.1">
    <property type="nucleotide sequence ID" value="NZ_AP019860.1"/>
</dbReference>
<protein>
    <submittedName>
        <fullName evidence="4">Uncharacterized protein</fullName>
    </submittedName>
</protein>
<keyword evidence="5" id="KW-1185">Reference proteome</keyword>
<feature type="transmembrane region" description="Helical" evidence="2">
    <location>
        <begin position="2319"/>
        <end position="2341"/>
    </location>
</feature>
<sequence>MINKWKRFVVLLLVAGFLSAQEAKREKYIYVPYQDWQQVWQGKKKVKLSEDQYRKLLEQQTHKAIPSQELVVRNATYRGRIHGNTLIFDMRVEIESFVNHRTFCDFTFGEYGLTQAKLNGKDAPLFLQKIVSSGLEYDNDNFNNMPNDMLNNDVQQIDEVPSTKSSRWQYRLLIPGKGSHVFTVTCHSNMHSKRDILSTNVVLGNFPQQTFYLQTLAENTYETDPIHDLDEQQQNLTIYPQKNQDIHLVVKPKEKRDEKQALLLVDIASSHLIKLDAIKSRFVINLHVKHRKLKTFQFLIPKSLYLLNISENRWDIEETNDGKILTVQLEKELLGEHRIFINAETQLLEHGDFVLPKIVASGNRLFRQTGLVYIENNRDVKLELVDAKQTRQLDQHTTASNYSNKKSKSRKRGNIHSFGEVAFMTMKIWNENYLVELRKSVIEQVVESDVAIGVSLYPDGLELVGHVNFTVVEGEAKQLSVQLPKGWLLTNLETFISKYQGRFLPTSSDNYYIKEDILHIPLKNKLRKGQVFKASVTLQNLKRMDKWEGKRYIDLPLVIPQNVKFLPSFLGIIAHQDYKITARDFSDLSSVDLKIIRSVNIDSKNLKQGYIIKTAAAKGVIEVEQKKPQTSVLATHYISIQPEKITYATTLIYSVKSASRSSFRFAMPKSFEGILNISDDRKQSLIKEKRSYVEGENRVWQVNVQKKILGNYCLYLTYELPIAQKDKTYKFYPILFSDVDYIKGFIGIQKNSRLEVEKSLKNLEEVPASQIPIFPHPKFVSTTDFSYVAKYTKEDYQLSLRVGVHDKADTVPAVLENVVIRSIFPGNNSERVECIYNLKHLGEQFFNVQLPEKANFWAVVVDGKGERPLRSKNTIAIPIPPNSGRAIRIRVMYERPAPPLERQGKIKLTRPQTSAQIPVLSLKWEVHLPEEYQMAAGIRNRLVLDVPWYVHSERILKRIYDSSRYLFEDLSLSSPKTSRSYDARPQEMPQSQSSGRYNQPKKPRQDFYRNRREMERKKYEQRRYQKLQEKKRSIQQEFEKELAQEEQMNSAGEGADFDDFVDMNSDVDEIVPQNEVNERDQRLGKSYTKNDKLKDANFWKNNKLVNKNKAIGNIVGKRGLKNVSNVETLKAKGLRSMDIELDTHETVVGRKTTAATTRSLDVKYSKASTFRSLIIGLVIASMALCLMLIAQHKLPRLPIILTLLLCATFAPMWFGKWLIPYCNAVVLGLVISIGLYISGGIMRLLLKITQKVGGWFGFQAALVLLCLFVTSNVNYAQEDVRHIYVPYSPTEMSQINSKKDIFLSYAEYTELWNKVHPQQEENLREKLPHFVLYNAKYSGKIVENQVVFSASMNVEVFKGPVNVEIGLMDASVTSASLESALRKNDLALDVHDKGYRFTVVEKGVYTLRLEFIPSFEMAQKRGKFRINLAEVPTTQVEFFLDKDMEADLQGFSGSWYEKLQAQHKVITMFPQNQSSLEMLWYESSERYRAKGLNISATSEHELLIGDNVLRLNSDITYKVASGKCEQLSMKFPQNYEIVGFSCTNLESWILTKELGYNLVKVRLANNQYRQLRVVIVAEKKLASVAGKHSFPEVEPLGVNRENGEAIVTYQDPYKVLVTNQSQVRKVNSSFSRGKFSESFRYNQHPFSLEFSIMKDKFDNTTKSNTVVSIEKDKAAVELYTNIEVKGKQIFYYNLLLAKHWRVNKVQQGKGYKGNVTNWRIMPFDKERNLLQINFYRSVKKDGRMPLYLQLDAEYDNKQPFTLPVFQGQNVSFESGTITVMSSEDLELRTSEVFGLQQIDTSSISLRKRDMVKRFAYRYQDTTYRGKIFVELRKAEVSAKTVINLLVEDDWINFGYFLRFAIKYAGVDTFHFRLPKAIGQHVDVLGENIREKRIVEADGYLSVTITLHNKVKGAYELSIFPNIAKNNGTGIVFYPMLLPPNIQNQSNIVVQNQSQYEITEQKMQGITPTSIHQVAFLPPDTTKVDFIRAYKVNSDEWELVFSENKQKIEHSIHAVIDAIKIDTVVQAPKDCYHRMIFNLRHSGLQFLELELEKEAKIRIWGAFVANRFVRPSQKRIQGKNIILIPLYQTGHKERKIAVRIIYDEEIATLAHKTTLLFNPPKVRNIEQINQVFWTLRAPREFLYRFGGNVSKVSKFKFEQYEDVSRATTSISALENEGNIYKALANSNAIQKRQNDWFQKQQQKQNAFFSNLEDIDRIKQYGTLNLQAAQRVRRGSNKKVIQDRKSSAVAGKKQSSFVQDQNDALGLLVQKQQEEKRKQLAVSFNFDIKTPDNLHKAYFTKKQGNAKLEVRCYRQPREDKMWIIVQFCGLLFLIMLASACRIFSRRNYSFRKFVLTIVIACSAVLLCIFPEYIHYFYM</sequence>
<dbReference type="KEGG" id="uam:UABAM_03265"/>